<evidence type="ECO:0000313" key="4">
    <source>
        <dbReference type="Proteomes" id="UP001208017"/>
    </source>
</evidence>
<keyword evidence="4" id="KW-1185">Reference proteome</keyword>
<dbReference type="PANTHER" id="PTHR33745:SF3">
    <property type="entry name" value="RSBT CO-ANTAGONIST PROTEIN RSBRC"/>
    <property type="match status" value="1"/>
</dbReference>
<dbReference type="Gene3D" id="3.30.750.24">
    <property type="entry name" value="STAS domain"/>
    <property type="match status" value="1"/>
</dbReference>
<name>A0ABT3X298_9BACL</name>
<dbReference type="InterPro" id="IPR051932">
    <property type="entry name" value="Bact_StressResp_Reg"/>
</dbReference>
<organism evidence="3 4">
    <name type="scientific">Tumebacillus lacus</name>
    <dbReference type="NCBI Taxonomy" id="2995335"/>
    <lineage>
        <taxon>Bacteria</taxon>
        <taxon>Bacillati</taxon>
        <taxon>Bacillota</taxon>
        <taxon>Bacilli</taxon>
        <taxon>Bacillales</taxon>
        <taxon>Alicyclobacillaceae</taxon>
        <taxon>Tumebacillus</taxon>
    </lineage>
</organism>
<accession>A0ABT3X298</accession>
<dbReference type="SUPFAM" id="SSF52091">
    <property type="entry name" value="SpoIIaa-like"/>
    <property type="match status" value="1"/>
</dbReference>
<proteinExistence type="predicted"/>
<dbReference type="Pfam" id="PF01740">
    <property type="entry name" value="STAS"/>
    <property type="match status" value="1"/>
</dbReference>
<comment type="caution">
    <text evidence="3">The sequence shown here is derived from an EMBL/GenBank/DDBJ whole genome shotgun (WGS) entry which is preliminary data.</text>
</comment>
<feature type="domain" description="STAS" evidence="2">
    <location>
        <begin position="161"/>
        <end position="272"/>
    </location>
</feature>
<sequence>MDHFKSLRTIVADRESIVTEWMAQLAAERHELHELLGSEYIRQQSETLLIEFPRLTVPGTASPDRERDSYEGVSRWLQNISLRTAQHGGSPHTFMPYLLRLKAIISERVKDHPEMTMQDLYDGLTALDRVFDRINHLYYDFYLNRREQVIKAQALAIQELSAPVIQVWNGILALPLIGAIDTQRAKGIMENLLREVVRTKSPHVIIDITGVPIVDTGVAERLIKTVEAARLVGAECVMTGIRPEVAQTLVMLGVNLGDIVTKATLQAGLSYILQRIRQGEQEAAFADTKILEESVS</sequence>
<dbReference type="InterPro" id="IPR002645">
    <property type="entry name" value="STAS_dom"/>
</dbReference>
<evidence type="ECO:0000259" key="2">
    <source>
        <dbReference type="PROSITE" id="PS50801"/>
    </source>
</evidence>
<gene>
    <name evidence="3" type="ORF">OS242_07985</name>
</gene>
<dbReference type="Proteomes" id="UP001208017">
    <property type="component" value="Unassembled WGS sequence"/>
</dbReference>
<dbReference type="PROSITE" id="PS50801">
    <property type="entry name" value="STAS"/>
    <property type="match status" value="1"/>
</dbReference>
<evidence type="ECO:0000313" key="3">
    <source>
        <dbReference type="EMBL" id="MCX7569902.1"/>
    </source>
</evidence>
<dbReference type="InterPro" id="IPR036513">
    <property type="entry name" value="STAS_dom_sf"/>
</dbReference>
<dbReference type="EMBL" id="JAPMLT010000003">
    <property type="protein sequence ID" value="MCX7569902.1"/>
    <property type="molecule type" value="Genomic_DNA"/>
</dbReference>
<dbReference type="PANTHER" id="PTHR33745">
    <property type="entry name" value="RSBT ANTAGONIST PROTEIN RSBS-RELATED"/>
    <property type="match status" value="1"/>
</dbReference>
<evidence type="ECO:0000256" key="1">
    <source>
        <dbReference type="ARBA" id="ARBA00022553"/>
    </source>
</evidence>
<dbReference type="RefSeq" id="WP_267151152.1">
    <property type="nucleotide sequence ID" value="NZ_JAPMLT010000003.1"/>
</dbReference>
<dbReference type="CDD" id="cd07041">
    <property type="entry name" value="STAS_RsbR_RsbS_like"/>
    <property type="match status" value="1"/>
</dbReference>
<protein>
    <submittedName>
        <fullName evidence="3">STAS domain-containing protein</fullName>
    </submittedName>
</protein>
<keyword evidence="1" id="KW-0597">Phosphoprotein</keyword>
<reference evidence="3 4" key="1">
    <citation type="submission" date="2022-11" db="EMBL/GenBank/DDBJ databases">
        <title>Study of microbial diversity in lake waters.</title>
        <authorList>
            <person name="Zhang J."/>
        </authorList>
    </citation>
    <scope>NUCLEOTIDE SEQUENCE [LARGE SCALE GENOMIC DNA]</scope>
    <source>
        <strain evidence="3 4">DT12</strain>
    </source>
</reference>